<keyword evidence="4" id="KW-1185">Reference proteome</keyword>
<comment type="caution">
    <text evidence="3">The sequence shown here is derived from an EMBL/GenBank/DDBJ whole genome shotgun (WGS) entry which is preliminary data.</text>
</comment>
<dbReference type="Pfam" id="PF08463">
    <property type="entry name" value="EcoEI_R_C"/>
    <property type="match status" value="1"/>
</dbReference>
<organism evidence="3 4">
    <name type="scientific">Haloferula sargassicola</name>
    <dbReference type="NCBI Taxonomy" id="490096"/>
    <lineage>
        <taxon>Bacteria</taxon>
        <taxon>Pseudomonadati</taxon>
        <taxon>Verrucomicrobiota</taxon>
        <taxon>Verrucomicrobiia</taxon>
        <taxon>Verrucomicrobiales</taxon>
        <taxon>Verrucomicrobiaceae</taxon>
        <taxon>Haloferula</taxon>
    </lineage>
</organism>
<accession>A0ABP9URZ3</accession>
<dbReference type="RefSeq" id="WP_353568415.1">
    <property type="nucleotide sequence ID" value="NZ_BAABRI010000024.1"/>
</dbReference>
<proteinExistence type="predicted"/>
<gene>
    <name evidence="3" type="ORF">Hsar01_03561</name>
</gene>
<evidence type="ECO:0000313" key="3">
    <source>
        <dbReference type="EMBL" id="GAA5484318.1"/>
    </source>
</evidence>
<dbReference type="InterPro" id="IPR013670">
    <property type="entry name" value="EcoEI_R_C_dom"/>
</dbReference>
<dbReference type="Proteomes" id="UP001476282">
    <property type="component" value="Unassembled WGS sequence"/>
</dbReference>
<evidence type="ECO:0000259" key="2">
    <source>
        <dbReference type="Pfam" id="PF08463"/>
    </source>
</evidence>
<protein>
    <recommendedName>
        <fullName evidence="2">EcoEI R protein C-terminal domain-containing protein</fullName>
    </recommendedName>
</protein>
<evidence type="ECO:0000256" key="1">
    <source>
        <dbReference type="SAM" id="MobiDB-lite"/>
    </source>
</evidence>
<evidence type="ECO:0000313" key="4">
    <source>
        <dbReference type="Proteomes" id="UP001476282"/>
    </source>
</evidence>
<dbReference type="EMBL" id="BAABRI010000024">
    <property type="protein sequence ID" value="GAA5484318.1"/>
    <property type="molecule type" value="Genomic_DNA"/>
</dbReference>
<name>A0ABP9URZ3_9BACT</name>
<reference evidence="3 4" key="1">
    <citation type="submission" date="2024-02" db="EMBL/GenBank/DDBJ databases">
        <title>Haloferula sargassicola NBRC 104335.</title>
        <authorList>
            <person name="Ichikawa N."/>
            <person name="Katano-Makiyama Y."/>
            <person name="Hidaka K."/>
        </authorList>
    </citation>
    <scope>NUCLEOTIDE SEQUENCE [LARGE SCALE GENOMIC DNA]</scope>
    <source>
        <strain evidence="3 4">NBRC 104335</strain>
    </source>
</reference>
<feature type="region of interest" description="Disordered" evidence="1">
    <location>
        <begin position="1"/>
        <end position="23"/>
    </location>
</feature>
<feature type="domain" description="EcoEI R protein C-terminal" evidence="2">
    <location>
        <begin position="70"/>
        <end position="272"/>
    </location>
</feature>
<sequence>MGEWSDQIAGLGRGETPEAPSPRPAEILAPLAIESLREKILALRGYSPVLIDILSQDEAEAPVALSPRRTIDSFEAFLEENRDRLLALQILYHQSPGPGALTYEVIRELRDALAQPPYHLAPEAVWQAYAALEKTTPATPPAKVLTNLITLVRHTVDPEHQPLAPFPELVNERFDTWLAQQQHSASGGAADSSLKTENLKLKTPRFTESQVAWLKVIRDTVALNGAFPTDEQEDYLEAWQNVDSKEGVPLAVARKAFGADPKPIIEELNTVLVA</sequence>